<comment type="caution">
    <text evidence="2">The sequence shown here is derived from an EMBL/GenBank/DDBJ whole genome shotgun (WGS) entry which is preliminary data.</text>
</comment>
<dbReference type="GO" id="GO:0016746">
    <property type="term" value="F:acyltransferase activity"/>
    <property type="evidence" value="ECO:0007669"/>
    <property type="project" value="UniProtKB-KW"/>
</dbReference>
<name>A0ABW5U4E2_9RHOB</name>
<reference evidence="3" key="1">
    <citation type="journal article" date="2019" name="Int. J. Syst. Evol. Microbiol.">
        <title>The Global Catalogue of Microorganisms (GCM) 10K type strain sequencing project: providing services to taxonomists for standard genome sequencing and annotation.</title>
        <authorList>
            <consortium name="The Broad Institute Genomics Platform"/>
            <consortium name="The Broad Institute Genome Sequencing Center for Infectious Disease"/>
            <person name="Wu L."/>
            <person name="Ma J."/>
        </authorList>
    </citation>
    <scope>NUCLEOTIDE SEQUENCE [LARGE SCALE GENOMIC DNA]</scope>
    <source>
        <strain evidence="3">TISTR 2562</strain>
    </source>
</reference>
<accession>A0ABW5U4E2</accession>
<dbReference type="Gene3D" id="3.40.630.30">
    <property type="match status" value="1"/>
</dbReference>
<dbReference type="Pfam" id="PF00583">
    <property type="entry name" value="Acetyltransf_1"/>
    <property type="match status" value="1"/>
</dbReference>
<evidence type="ECO:0000259" key="1">
    <source>
        <dbReference type="PROSITE" id="PS51186"/>
    </source>
</evidence>
<dbReference type="InterPro" id="IPR016181">
    <property type="entry name" value="Acyl_CoA_acyltransferase"/>
</dbReference>
<keyword evidence="2" id="KW-0012">Acyltransferase</keyword>
<evidence type="ECO:0000313" key="2">
    <source>
        <dbReference type="EMBL" id="MFD2740668.1"/>
    </source>
</evidence>
<dbReference type="Proteomes" id="UP001597474">
    <property type="component" value="Unassembled WGS sequence"/>
</dbReference>
<keyword evidence="2" id="KW-0808">Transferase</keyword>
<feature type="domain" description="N-acetyltransferase" evidence="1">
    <location>
        <begin position="8"/>
        <end position="160"/>
    </location>
</feature>
<dbReference type="RefSeq" id="WP_386375205.1">
    <property type="nucleotide sequence ID" value="NZ_JBHUMP010000012.1"/>
</dbReference>
<keyword evidence="3" id="KW-1185">Reference proteome</keyword>
<protein>
    <submittedName>
        <fullName evidence="2">GNAT family N-acetyltransferase</fullName>
        <ecNumber evidence="2">2.3.1.-</ecNumber>
    </submittedName>
</protein>
<dbReference type="PANTHER" id="PTHR41700:SF1">
    <property type="entry name" value="N-ACETYLTRANSFERASE DOMAIN-CONTAINING PROTEIN"/>
    <property type="match status" value="1"/>
</dbReference>
<dbReference type="PROSITE" id="PS51186">
    <property type="entry name" value="GNAT"/>
    <property type="match status" value="1"/>
</dbReference>
<dbReference type="SUPFAM" id="SSF55729">
    <property type="entry name" value="Acyl-CoA N-acyltransferases (Nat)"/>
    <property type="match status" value="1"/>
</dbReference>
<dbReference type="InterPro" id="IPR000182">
    <property type="entry name" value="GNAT_dom"/>
</dbReference>
<sequence length="248" mass="27404">MNAQENGVTLRELTSVAELKQAESFQREVWGEDDPPDNSDIMLAIQHEGGLVAGAFKDGRMLGFLFGFPTSDPTIQHSHRLAVHPDSRGMGLGVKLKWYQRDWCLARGITMARWTYDPLRRINAGLNIARLGAIARRYHEDYYGEMVGINAGVPSDRLLAEWHLDTAEIAQRAVDPQAPAPQPDNIVARVAIPADFPALLANDLETALAERLRVRSELVTAFAGGLIVAGFDTARGEYLLCHSRMSDL</sequence>
<gene>
    <name evidence="2" type="ORF">ACFSUD_13860</name>
</gene>
<dbReference type="CDD" id="cd04301">
    <property type="entry name" value="NAT_SF"/>
    <property type="match status" value="1"/>
</dbReference>
<dbReference type="InterPro" id="IPR038764">
    <property type="entry name" value="GNAT_N_AcTrfase_prd"/>
</dbReference>
<dbReference type="EMBL" id="JBHUMP010000012">
    <property type="protein sequence ID" value="MFD2740668.1"/>
    <property type="molecule type" value="Genomic_DNA"/>
</dbReference>
<evidence type="ECO:0000313" key="3">
    <source>
        <dbReference type="Proteomes" id="UP001597474"/>
    </source>
</evidence>
<proteinExistence type="predicted"/>
<dbReference type="EC" id="2.3.1.-" evidence="2"/>
<dbReference type="PANTHER" id="PTHR41700">
    <property type="entry name" value="GCN5-RELATED N-ACETYLTRANSFERASE"/>
    <property type="match status" value="1"/>
</dbReference>
<organism evidence="2 3">
    <name type="scientific">Sulfitobacter aestuarii</name>
    <dbReference type="NCBI Taxonomy" id="2161676"/>
    <lineage>
        <taxon>Bacteria</taxon>
        <taxon>Pseudomonadati</taxon>
        <taxon>Pseudomonadota</taxon>
        <taxon>Alphaproteobacteria</taxon>
        <taxon>Rhodobacterales</taxon>
        <taxon>Roseobacteraceae</taxon>
        <taxon>Sulfitobacter</taxon>
    </lineage>
</organism>